<reference evidence="1 2" key="1">
    <citation type="journal article" date="2023" name="Plants (Basel)">
        <title>Bridging the Gap: Combining Genomics and Transcriptomics Approaches to Understand Stylosanthes scabra, an Orphan Legume from the Brazilian Caatinga.</title>
        <authorList>
            <person name="Ferreira-Neto J.R.C."/>
            <person name="da Silva M.D."/>
            <person name="Binneck E."/>
            <person name="de Melo N.F."/>
            <person name="da Silva R.H."/>
            <person name="de Melo A.L.T.M."/>
            <person name="Pandolfi V."/>
            <person name="Bustamante F.O."/>
            <person name="Brasileiro-Vidal A.C."/>
            <person name="Benko-Iseppon A.M."/>
        </authorList>
    </citation>
    <scope>NUCLEOTIDE SEQUENCE [LARGE SCALE GENOMIC DNA]</scope>
    <source>
        <tissue evidence="1">Leaves</tissue>
    </source>
</reference>
<dbReference type="Proteomes" id="UP001341840">
    <property type="component" value="Unassembled WGS sequence"/>
</dbReference>
<name>A0ABU6ZB66_9FABA</name>
<evidence type="ECO:0000313" key="1">
    <source>
        <dbReference type="EMBL" id="MED6218804.1"/>
    </source>
</evidence>
<evidence type="ECO:0000313" key="2">
    <source>
        <dbReference type="Proteomes" id="UP001341840"/>
    </source>
</evidence>
<organism evidence="1 2">
    <name type="scientific">Stylosanthes scabra</name>
    <dbReference type="NCBI Taxonomy" id="79078"/>
    <lineage>
        <taxon>Eukaryota</taxon>
        <taxon>Viridiplantae</taxon>
        <taxon>Streptophyta</taxon>
        <taxon>Embryophyta</taxon>
        <taxon>Tracheophyta</taxon>
        <taxon>Spermatophyta</taxon>
        <taxon>Magnoliopsida</taxon>
        <taxon>eudicotyledons</taxon>
        <taxon>Gunneridae</taxon>
        <taxon>Pentapetalae</taxon>
        <taxon>rosids</taxon>
        <taxon>fabids</taxon>
        <taxon>Fabales</taxon>
        <taxon>Fabaceae</taxon>
        <taxon>Papilionoideae</taxon>
        <taxon>50 kb inversion clade</taxon>
        <taxon>dalbergioids sensu lato</taxon>
        <taxon>Dalbergieae</taxon>
        <taxon>Pterocarpus clade</taxon>
        <taxon>Stylosanthes</taxon>
    </lineage>
</organism>
<proteinExistence type="predicted"/>
<sequence>MNTFTFPLPDCPQDHRFYRRKANPFPFSTKLKTPEEVLTLAKQCLFYWFHKLLQFLFGEENFTMLYRPKEYGMFRNVLYRVTGIEGLSLAEEEASSSQNTHTMQEDLNQFQTNFFTSSINSQHHYFHKIPTHEVVCCLKILITIKRNQVHESILFYLAQPMKILAISIFKKVMMTILHHTWSMMTLLTMNQSSNRRDLQLYDYFHVCSRLALAMRILSIRNETEQILGIFVSWKTRALNMDMLVIIVRVLLLVKPWIGCEYLGIRNHNNHICDRTFGSTVRFTPVVSKPELHGKR</sequence>
<gene>
    <name evidence="1" type="ORF">PIB30_029991</name>
</gene>
<keyword evidence="2" id="KW-1185">Reference proteome</keyword>
<protein>
    <submittedName>
        <fullName evidence="1">Uncharacterized protein</fullName>
    </submittedName>
</protein>
<dbReference type="EMBL" id="JASCZI010271984">
    <property type="protein sequence ID" value="MED6218804.1"/>
    <property type="molecule type" value="Genomic_DNA"/>
</dbReference>
<comment type="caution">
    <text evidence="1">The sequence shown here is derived from an EMBL/GenBank/DDBJ whole genome shotgun (WGS) entry which is preliminary data.</text>
</comment>
<accession>A0ABU6ZB66</accession>